<comment type="function">
    <text evidence="1 5">PPIases accelerate the folding of proteins. It catalyzes the cis-trans isomerization of proline imidic peptide bonds in oligopeptides.</text>
</comment>
<dbReference type="GO" id="GO:0016853">
    <property type="term" value="F:isomerase activity"/>
    <property type="evidence" value="ECO:0007669"/>
    <property type="project" value="UniProtKB-KW"/>
</dbReference>
<evidence type="ECO:0000256" key="1">
    <source>
        <dbReference type="ARBA" id="ARBA00002388"/>
    </source>
</evidence>
<dbReference type="InterPro" id="IPR044666">
    <property type="entry name" value="Cyclophilin_A-like"/>
</dbReference>
<dbReference type="PROSITE" id="PS00170">
    <property type="entry name" value="CSA_PPIASE_1"/>
    <property type="match status" value="1"/>
</dbReference>
<dbReference type="Pfam" id="PF00160">
    <property type="entry name" value="Pro_isomerase"/>
    <property type="match status" value="1"/>
</dbReference>
<dbReference type="EMBL" id="AP027370">
    <property type="protein sequence ID" value="BDY13364.1"/>
    <property type="molecule type" value="Genomic_DNA"/>
</dbReference>
<feature type="signal peptide" evidence="5">
    <location>
        <begin position="1"/>
        <end position="17"/>
    </location>
</feature>
<dbReference type="PRINTS" id="PR00153">
    <property type="entry name" value="CSAPPISMRASE"/>
</dbReference>
<dbReference type="PANTHER" id="PTHR45625:SF4">
    <property type="entry name" value="PEPTIDYLPROLYL ISOMERASE DOMAIN AND WD REPEAT-CONTAINING PROTEIN 1"/>
    <property type="match status" value="1"/>
</dbReference>
<name>A0ABN6WYK1_9BACT</name>
<dbReference type="Gene3D" id="2.40.100.10">
    <property type="entry name" value="Cyclophilin-like"/>
    <property type="match status" value="1"/>
</dbReference>
<sequence length="184" mass="20755">MKRLLAIFLFINTLVFAQQSGTDAETQKHPLVKLQTNMGDIVLEIRSDWAPLASENFLQHVKEGYYDGVPFHRIIRGFMIQGGDPTGTGRGGDSIWHKPFRDEFAPNVVFDRPGILAMANAGPNTNRSQFFITVGRAPWLNGHYTIFGVVKEGMETVYNISKVSTDRRDRPRKPVKIIKATPIR</sequence>
<keyword evidence="8" id="KW-1185">Reference proteome</keyword>
<keyword evidence="3 5" id="KW-0697">Rotamase</keyword>
<dbReference type="InterPro" id="IPR029000">
    <property type="entry name" value="Cyclophilin-like_dom_sf"/>
</dbReference>
<dbReference type="SUPFAM" id="SSF50891">
    <property type="entry name" value="Cyclophilin-like"/>
    <property type="match status" value="1"/>
</dbReference>
<dbReference type="PIRSF" id="PIRSF001467">
    <property type="entry name" value="Peptidylpro_ismrse"/>
    <property type="match status" value="1"/>
</dbReference>
<gene>
    <name evidence="7" type="ORF">HCR_16760</name>
</gene>
<evidence type="ECO:0000256" key="2">
    <source>
        <dbReference type="ARBA" id="ARBA00007365"/>
    </source>
</evidence>
<keyword evidence="4 5" id="KW-0413">Isomerase</keyword>
<dbReference type="InterPro" id="IPR024936">
    <property type="entry name" value="Cyclophilin-type_PPIase"/>
</dbReference>
<evidence type="ECO:0000313" key="7">
    <source>
        <dbReference type="EMBL" id="BDY13364.1"/>
    </source>
</evidence>
<evidence type="ECO:0000256" key="5">
    <source>
        <dbReference type="RuleBase" id="RU363019"/>
    </source>
</evidence>
<organism evidence="7 8">
    <name type="scientific">Hydrogenimonas cancrithermarum</name>
    <dbReference type="NCBI Taxonomy" id="2993563"/>
    <lineage>
        <taxon>Bacteria</taxon>
        <taxon>Pseudomonadati</taxon>
        <taxon>Campylobacterota</taxon>
        <taxon>Epsilonproteobacteria</taxon>
        <taxon>Campylobacterales</taxon>
        <taxon>Hydrogenimonadaceae</taxon>
        <taxon>Hydrogenimonas</taxon>
    </lineage>
</organism>
<comment type="similarity">
    <text evidence="2 5">Belongs to the cyclophilin-type PPIase family.</text>
</comment>
<evidence type="ECO:0000256" key="3">
    <source>
        <dbReference type="ARBA" id="ARBA00023110"/>
    </source>
</evidence>
<accession>A0ABN6WYK1</accession>
<dbReference type="EC" id="5.2.1.8" evidence="5"/>
<dbReference type="RefSeq" id="WP_286336319.1">
    <property type="nucleotide sequence ID" value="NZ_AP027370.1"/>
</dbReference>
<feature type="domain" description="PPIase cyclophilin-type" evidence="6">
    <location>
        <begin position="35"/>
        <end position="182"/>
    </location>
</feature>
<proteinExistence type="inferred from homology"/>
<reference evidence="7 8" key="1">
    <citation type="submission" date="2023-03" db="EMBL/GenBank/DDBJ databases">
        <title>Description of Hydrogenimonas sp. ISO32.</title>
        <authorList>
            <person name="Mino S."/>
            <person name="Fukazawa S."/>
            <person name="Sawabe T."/>
        </authorList>
    </citation>
    <scope>NUCLEOTIDE SEQUENCE [LARGE SCALE GENOMIC DNA]</scope>
    <source>
        <strain evidence="7 8">ISO32</strain>
    </source>
</reference>
<protein>
    <recommendedName>
        <fullName evidence="5">Peptidyl-prolyl cis-trans isomerase</fullName>
        <shortName evidence="5">PPIase</shortName>
        <ecNumber evidence="5">5.2.1.8</ecNumber>
    </recommendedName>
</protein>
<dbReference type="Proteomes" id="UP001321445">
    <property type="component" value="Chromosome"/>
</dbReference>
<dbReference type="PROSITE" id="PS50072">
    <property type="entry name" value="CSA_PPIASE_2"/>
    <property type="match status" value="1"/>
</dbReference>
<evidence type="ECO:0000256" key="4">
    <source>
        <dbReference type="ARBA" id="ARBA00023235"/>
    </source>
</evidence>
<keyword evidence="5" id="KW-0732">Signal</keyword>
<evidence type="ECO:0000313" key="8">
    <source>
        <dbReference type="Proteomes" id="UP001321445"/>
    </source>
</evidence>
<feature type="chain" id="PRO_5044996884" description="Peptidyl-prolyl cis-trans isomerase" evidence="5">
    <location>
        <begin position="18"/>
        <end position="184"/>
    </location>
</feature>
<dbReference type="PANTHER" id="PTHR45625">
    <property type="entry name" value="PEPTIDYL-PROLYL CIS-TRANS ISOMERASE-RELATED"/>
    <property type="match status" value="1"/>
</dbReference>
<comment type="catalytic activity">
    <reaction evidence="5">
        <text>[protein]-peptidylproline (omega=180) = [protein]-peptidylproline (omega=0)</text>
        <dbReference type="Rhea" id="RHEA:16237"/>
        <dbReference type="Rhea" id="RHEA-COMP:10747"/>
        <dbReference type="Rhea" id="RHEA-COMP:10748"/>
        <dbReference type="ChEBI" id="CHEBI:83833"/>
        <dbReference type="ChEBI" id="CHEBI:83834"/>
        <dbReference type="EC" id="5.2.1.8"/>
    </reaction>
</comment>
<evidence type="ECO:0000259" key="6">
    <source>
        <dbReference type="PROSITE" id="PS50072"/>
    </source>
</evidence>
<dbReference type="InterPro" id="IPR020892">
    <property type="entry name" value="Cyclophilin-type_PPIase_CS"/>
</dbReference>
<dbReference type="InterPro" id="IPR002130">
    <property type="entry name" value="Cyclophilin-type_PPIase_dom"/>
</dbReference>